<dbReference type="OrthoDB" id="25131at2759"/>
<evidence type="ECO:0000256" key="3">
    <source>
        <dbReference type="ARBA" id="ARBA00022737"/>
    </source>
</evidence>
<sequence>MNENQWLFLWRSPTSGFCVKDICYSGPRAVLCCRTNGRISKLAEIDPHVSKQTAQYEFNEGSAIVCVTCARGNNQILVFDDKANVWLFDRRTFSAPTHLINSKVALGTADSHEIIKKKKNEGKKNKSLDSEDELLTDYIEIWDIRNTNSALHSYSEYHSDSIQALSFSAENPNLLMSGDANGLVNIIDVSIKETDDALQSSSQLGSSVSHVNFLSSSRAYATSDDNRFQVFRLNKPDDIDVTFKKNTVNGEFLVDILDINEDTICSLSSTAFGLATVNYYSTEGKKVCDPRSFGGHEDLIRCSLFNAADRLLIMGDESGCVTGRELLPITSSPGIAVSRKAKRKWKPYAR</sequence>
<evidence type="ECO:0000256" key="2">
    <source>
        <dbReference type="ARBA" id="ARBA00022574"/>
    </source>
</evidence>
<dbReference type="EMBL" id="UXUI01008856">
    <property type="protein sequence ID" value="VDD92536.1"/>
    <property type="molecule type" value="Genomic_DNA"/>
</dbReference>
<protein>
    <recommendedName>
        <fullName evidence="1">WD repeat-containing protein 89</fullName>
    </recommendedName>
</protein>
<keyword evidence="2" id="KW-0853">WD repeat</keyword>
<dbReference type="PANTHER" id="PTHR22889:SF0">
    <property type="entry name" value="WD REPEAT-CONTAINING PROTEIN 89"/>
    <property type="match status" value="1"/>
</dbReference>
<keyword evidence="5" id="KW-1185">Reference proteome</keyword>
<dbReference type="SMART" id="SM00320">
    <property type="entry name" value="WD40"/>
    <property type="match status" value="2"/>
</dbReference>
<dbReference type="Proteomes" id="UP000274131">
    <property type="component" value="Unassembled WGS sequence"/>
</dbReference>
<evidence type="ECO:0000313" key="5">
    <source>
        <dbReference type="Proteomes" id="UP000274131"/>
    </source>
</evidence>
<evidence type="ECO:0000256" key="1">
    <source>
        <dbReference type="ARBA" id="ARBA00021125"/>
    </source>
</evidence>
<dbReference type="AlphaFoldDB" id="A0A0N4VBA0"/>
<evidence type="ECO:0000313" key="4">
    <source>
        <dbReference type="EMBL" id="VDD92536.1"/>
    </source>
</evidence>
<evidence type="ECO:0000313" key="6">
    <source>
        <dbReference type="WBParaSite" id="EVEC_0000780301-mRNA-1"/>
    </source>
</evidence>
<keyword evidence="3" id="KW-0677">Repeat</keyword>
<name>A0A0N4VBA0_ENTVE</name>
<dbReference type="InterPro" id="IPR015943">
    <property type="entry name" value="WD40/YVTN_repeat-like_dom_sf"/>
</dbReference>
<dbReference type="STRING" id="51028.A0A0N4VBA0"/>
<dbReference type="PANTHER" id="PTHR22889">
    <property type="entry name" value="WD REPEAT-CONTAINING PROTEIN 89"/>
    <property type="match status" value="1"/>
</dbReference>
<dbReference type="WBParaSite" id="EVEC_0000780301-mRNA-1">
    <property type="protein sequence ID" value="EVEC_0000780301-mRNA-1"/>
    <property type="gene ID" value="EVEC_0000780301"/>
</dbReference>
<accession>A0A0N4VBA0</accession>
<gene>
    <name evidence="4" type="ORF">EVEC_LOCUS7287</name>
</gene>
<reference evidence="6" key="1">
    <citation type="submission" date="2017-02" db="UniProtKB">
        <authorList>
            <consortium name="WormBaseParasite"/>
        </authorList>
    </citation>
    <scope>IDENTIFICATION</scope>
</reference>
<dbReference type="InterPro" id="IPR036322">
    <property type="entry name" value="WD40_repeat_dom_sf"/>
</dbReference>
<dbReference type="SUPFAM" id="SSF50978">
    <property type="entry name" value="WD40 repeat-like"/>
    <property type="match status" value="1"/>
</dbReference>
<dbReference type="InterPro" id="IPR039328">
    <property type="entry name" value="WDR89"/>
</dbReference>
<proteinExistence type="predicted"/>
<dbReference type="Gene3D" id="2.130.10.10">
    <property type="entry name" value="YVTN repeat-like/Quinoprotein amine dehydrogenase"/>
    <property type="match status" value="1"/>
</dbReference>
<reference evidence="4 5" key="2">
    <citation type="submission" date="2018-10" db="EMBL/GenBank/DDBJ databases">
        <authorList>
            <consortium name="Pathogen Informatics"/>
        </authorList>
    </citation>
    <scope>NUCLEOTIDE SEQUENCE [LARGE SCALE GENOMIC DNA]</scope>
</reference>
<organism evidence="6">
    <name type="scientific">Enterobius vermicularis</name>
    <name type="common">Human pinworm</name>
    <dbReference type="NCBI Taxonomy" id="51028"/>
    <lineage>
        <taxon>Eukaryota</taxon>
        <taxon>Metazoa</taxon>
        <taxon>Ecdysozoa</taxon>
        <taxon>Nematoda</taxon>
        <taxon>Chromadorea</taxon>
        <taxon>Rhabditida</taxon>
        <taxon>Spirurina</taxon>
        <taxon>Oxyuridomorpha</taxon>
        <taxon>Oxyuroidea</taxon>
        <taxon>Oxyuridae</taxon>
        <taxon>Enterobius</taxon>
    </lineage>
</organism>
<dbReference type="InterPro" id="IPR001680">
    <property type="entry name" value="WD40_rpt"/>
</dbReference>